<keyword evidence="7" id="KW-1185">Reference proteome</keyword>
<dbReference type="PROSITE" id="PS50987">
    <property type="entry name" value="HTH_ARSR_2"/>
    <property type="match status" value="1"/>
</dbReference>
<dbReference type="Pfam" id="PF00581">
    <property type="entry name" value="Rhodanese"/>
    <property type="match status" value="1"/>
</dbReference>
<dbReference type="InterPro" id="IPR036390">
    <property type="entry name" value="WH_DNA-bd_sf"/>
</dbReference>
<dbReference type="EMBL" id="JZDQ02000017">
    <property type="protein sequence ID" value="OIJ26315.1"/>
    <property type="molecule type" value="Genomic_DNA"/>
</dbReference>
<evidence type="ECO:0000259" key="5">
    <source>
        <dbReference type="PROSITE" id="PS50987"/>
    </source>
</evidence>
<gene>
    <name evidence="6" type="ORF">UG56_013400</name>
</gene>
<accession>A0A1J4N459</accession>
<dbReference type="SMART" id="SM00450">
    <property type="entry name" value="RHOD"/>
    <property type="match status" value="1"/>
</dbReference>
<dbReference type="InterPro" id="IPR001763">
    <property type="entry name" value="Rhodanese-like_dom"/>
</dbReference>
<feature type="domain" description="Rhodanese" evidence="4">
    <location>
        <begin position="130"/>
        <end position="219"/>
    </location>
</feature>
<evidence type="ECO:0000256" key="3">
    <source>
        <dbReference type="ARBA" id="ARBA00023163"/>
    </source>
</evidence>
<proteinExistence type="predicted"/>
<dbReference type="AlphaFoldDB" id="A0A1J4N459"/>
<dbReference type="Pfam" id="PF01022">
    <property type="entry name" value="HTH_5"/>
    <property type="match status" value="1"/>
</dbReference>
<dbReference type="Proteomes" id="UP000033772">
    <property type="component" value="Unassembled WGS sequence"/>
</dbReference>
<dbReference type="SUPFAM" id="SSF52821">
    <property type="entry name" value="Rhodanese/Cell cycle control phosphatase"/>
    <property type="match status" value="1"/>
</dbReference>
<dbReference type="PANTHER" id="PTHR43132:SF8">
    <property type="entry name" value="HTH-TYPE TRANSCRIPTIONAL REGULATOR KMTR"/>
    <property type="match status" value="1"/>
</dbReference>
<dbReference type="OrthoDB" id="9802028at2"/>
<keyword evidence="1" id="KW-0805">Transcription regulation</keyword>
<dbReference type="InterPro" id="IPR036873">
    <property type="entry name" value="Rhodanese-like_dom_sf"/>
</dbReference>
<dbReference type="SMART" id="SM00418">
    <property type="entry name" value="HTH_ARSR"/>
    <property type="match status" value="1"/>
</dbReference>
<feature type="domain" description="HTH arsR-type" evidence="5">
    <location>
        <begin position="6"/>
        <end position="100"/>
    </location>
</feature>
<dbReference type="InterPro" id="IPR036388">
    <property type="entry name" value="WH-like_DNA-bd_sf"/>
</dbReference>
<dbReference type="CDD" id="cd00158">
    <property type="entry name" value="RHOD"/>
    <property type="match status" value="1"/>
</dbReference>
<organism evidence="6 7">
    <name type="scientific">Nocardioides luteus</name>
    <dbReference type="NCBI Taxonomy" id="1844"/>
    <lineage>
        <taxon>Bacteria</taxon>
        <taxon>Bacillati</taxon>
        <taxon>Actinomycetota</taxon>
        <taxon>Actinomycetes</taxon>
        <taxon>Propionibacteriales</taxon>
        <taxon>Nocardioidaceae</taxon>
        <taxon>Nocardioides</taxon>
    </lineage>
</organism>
<name>A0A1J4N459_9ACTN</name>
<dbReference type="PANTHER" id="PTHR43132">
    <property type="entry name" value="ARSENICAL RESISTANCE OPERON REPRESSOR ARSR-RELATED"/>
    <property type="match status" value="1"/>
</dbReference>
<dbReference type="PRINTS" id="PR00778">
    <property type="entry name" value="HTHARSR"/>
</dbReference>
<dbReference type="Gene3D" id="1.10.10.10">
    <property type="entry name" value="Winged helix-like DNA-binding domain superfamily/Winged helix DNA-binding domain"/>
    <property type="match status" value="1"/>
</dbReference>
<evidence type="ECO:0000256" key="1">
    <source>
        <dbReference type="ARBA" id="ARBA00023015"/>
    </source>
</evidence>
<protein>
    <submittedName>
        <fullName evidence="6">ArsR family transcriptional regulator</fullName>
    </submittedName>
</protein>
<dbReference type="InterPro" id="IPR011991">
    <property type="entry name" value="ArsR-like_HTH"/>
</dbReference>
<dbReference type="GO" id="GO:0003677">
    <property type="term" value="F:DNA binding"/>
    <property type="evidence" value="ECO:0007669"/>
    <property type="project" value="UniProtKB-KW"/>
</dbReference>
<reference evidence="6" key="1">
    <citation type="submission" date="2016-10" db="EMBL/GenBank/DDBJ databases">
        <title>Draft Genome Sequence of Nocardioides luteus Strain BAFB, an Alkane-Degrading Bacterium Isolated from JP-7 Polluted Soil.</title>
        <authorList>
            <person name="Brown L."/>
            <person name="Ruiz O.N."/>
            <person name="Gunasekera T."/>
        </authorList>
    </citation>
    <scope>NUCLEOTIDE SEQUENCE [LARGE SCALE GENOMIC DNA]</scope>
    <source>
        <strain evidence="6">BAFB</strain>
    </source>
</reference>
<dbReference type="STRING" id="1844.UG56_013400"/>
<dbReference type="InterPro" id="IPR001845">
    <property type="entry name" value="HTH_ArsR_DNA-bd_dom"/>
</dbReference>
<dbReference type="InterPro" id="IPR051011">
    <property type="entry name" value="Metal_resp_trans_reg"/>
</dbReference>
<dbReference type="NCBIfam" id="NF033788">
    <property type="entry name" value="HTH_metalloreg"/>
    <property type="match status" value="1"/>
</dbReference>
<keyword evidence="3" id="KW-0804">Transcription</keyword>
<keyword evidence="2" id="KW-0238">DNA-binding</keyword>
<comment type="caution">
    <text evidence="6">The sequence shown here is derived from an EMBL/GenBank/DDBJ whole genome shotgun (WGS) entry which is preliminary data.</text>
</comment>
<dbReference type="PROSITE" id="PS50206">
    <property type="entry name" value="RHODANESE_3"/>
    <property type="match status" value="1"/>
</dbReference>
<evidence type="ECO:0000313" key="7">
    <source>
        <dbReference type="Proteomes" id="UP000033772"/>
    </source>
</evidence>
<dbReference type="GO" id="GO:0003700">
    <property type="term" value="F:DNA-binding transcription factor activity"/>
    <property type="evidence" value="ECO:0007669"/>
    <property type="project" value="InterPro"/>
</dbReference>
<dbReference type="Gene3D" id="3.40.250.10">
    <property type="entry name" value="Rhodanese-like domain"/>
    <property type="match status" value="1"/>
</dbReference>
<dbReference type="SUPFAM" id="SSF46785">
    <property type="entry name" value="Winged helix' DNA-binding domain"/>
    <property type="match status" value="1"/>
</dbReference>
<evidence type="ECO:0000256" key="2">
    <source>
        <dbReference type="ARBA" id="ARBA00023125"/>
    </source>
</evidence>
<evidence type="ECO:0000313" key="6">
    <source>
        <dbReference type="EMBL" id="OIJ26315.1"/>
    </source>
</evidence>
<evidence type="ECO:0000259" key="4">
    <source>
        <dbReference type="PROSITE" id="PS50206"/>
    </source>
</evidence>
<sequence>MGDRKAKDALYDTLAEAAKALANGRRAELVDVLAQGERPVEDLAGEIGQSIANTSQHLQRLLRAGLVTSRRDGNRIFYSLAGPTVLTLWQTLRETAAQHVEELDRVAGAYLGNRDELSTITRDELRKRLRAGDVVVLDVRPRPEYDAGHIRGALSIPNAELRSRLAELPDGTTVVAYCRGPYCVYADDAVRTLRSAGRDAVRLEDGYPEWAASRLPVSAHRT</sequence>
<dbReference type="CDD" id="cd00090">
    <property type="entry name" value="HTH_ARSR"/>
    <property type="match status" value="1"/>
</dbReference>